<evidence type="ECO:0000256" key="1">
    <source>
        <dbReference type="SAM" id="MobiDB-lite"/>
    </source>
</evidence>
<organism evidence="3 4">
    <name type="scientific">Polymorphobacter multimanifer</name>
    <dbReference type="NCBI Taxonomy" id="1070431"/>
    <lineage>
        <taxon>Bacteria</taxon>
        <taxon>Pseudomonadati</taxon>
        <taxon>Pseudomonadota</taxon>
        <taxon>Alphaproteobacteria</taxon>
        <taxon>Sphingomonadales</taxon>
        <taxon>Sphingosinicellaceae</taxon>
        <taxon>Polymorphobacter</taxon>
    </lineage>
</organism>
<dbReference type="GO" id="GO:0016853">
    <property type="term" value="F:isomerase activity"/>
    <property type="evidence" value="ECO:0007669"/>
    <property type="project" value="UniProtKB-KW"/>
</dbReference>
<evidence type="ECO:0000256" key="2">
    <source>
        <dbReference type="SAM" id="SignalP"/>
    </source>
</evidence>
<feature type="compositionally biased region" description="Low complexity" evidence="1">
    <location>
        <begin position="292"/>
        <end position="309"/>
    </location>
</feature>
<name>A0A841L0D4_9SPHN</name>
<comment type="caution">
    <text evidence="3">The sequence shown here is derived from an EMBL/GenBank/DDBJ whole genome shotgun (WGS) entry which is preliminary data.</text>
</comment>
<keyword evidence="2" id="KW-0732">Signal</keyword>
<dbReference type="Gene3D" id="1.10.8.1040">
    <property type="match status" value="1"/>
</dbReference>
<dbReference type="RefSeq" id="WP_184193469.1">
    <property type="nucleotide sequence ID" value="NZ_JACIIV010000001.1"/>
</dbReference>
<keyword evidence="3" id="KW-0413">Isomerase</keyword>
<sequence>MRVSSTRLLAVSLLALGLAACDKTADLPDGQVVATVDGKEVTIHELNAELAQVRADQNTPRKLLEQVALARVIERKMLANEARVMKLDARPEFLLSQTRASESLLVQALQSEVTGQVPRATREASQKFVEDNPQVFADRRIFTLDQIQFLRPQNLERLPLARAKTMDEVERILVDANIEYRRAPQQIDSLTINPKLTSEVTRIASAPNPEPFMFIDTPPNAIGQVVFVNNVIETKVQPFTGERAISYAEVVLQQQAVQKRLASELERWKAAYKPKIVYAKNYGPPDPTLLNRPAGAAPAPAQAARPAPRTVNPDDATSAAIG</sequence>
<accession>A0A841L0D4</accession>
<reference evidence="3 4" key="1">
    <citation type="submission" date="2020-08" db="EMBL/GenBank/DDBJ databases">
        <title>Genomic Encyclopedia of Type Strains, Phase IV (KMG-IV): sequencing the most valuable type-strain genomes for metagenomic binning, comparative biology and taxonomic classification.</title>
        <authorList>
            <person name="Goeker M."/>
        </authorList>
    </citation>
    <scope>NUCLEOTIDE SEQUENCE [LARGE SCALE GENOMIC DNA]</scope>
    <source>
        <strain evidence="3 4">DSM 102189</strain>
    </source>
</reference>
<dbReference type="PROSITE" id="PS51257">
    <property type="entry name" value="PROKAR_LIPOPROTEIN"/>
    <property type="match status" value="1"/>
</dbReference>
<evidence type="ECO:0000313" key="3">
    <source>
        <dbReference type="EMBL" id="MBB6225860.1"/>
    </source>
</evidence>
<feature type="signal peptide" evidence="2">
    <location>
        <begin position="1"/>
        <end position="20"/>
    </location>
</feature>
<proteinExistence type="predicted"/>
<dbReference type="EMBL" id="JACIIV010000001">
    <property type="protein sequence ID" value="MBB6225860.1"/>
    <property type="molecule type" value="Genomic_DNA"/>
</dbReference>
<dbReference type="AlphaFoldDB" id="A0A841L0D4"/>
<feature type="chain" id="PRO_5032271559" evidence="2">
    <location>
        <begin position="21"/>
        <end position="322"/>
    </location>
</feature>
<dbReference type="InterPro" id="IPR027304">
    <property type="entry name" value="Trigger_fact/SurA_dom_sf"/>
</dbReference>
<keyword evidence="4" id="KW-1185">Reference proteome</keyword>
<feature type="region of interest" description="Disordered" evidence="1">
    <location>
        <begin position="289"/>
        <end position="322"/>
    </location>
</feature>
<protein>
    <submittedName>
        <fullName evidence="3">EpsD family peptidyl-prolyl cis-trans isomerase</fullName>
    </submittedName>
</protein>
<dbReference type="Proteomes" id="UP000538147">
    <property type="component" value="Unassembled WGS sequence"/>
</dbReference>
<gene>
    <name evidence="3" type="ORF">FHS79_000011</name>
</gene>
<evidence type="ECO:0000313" key="4">
    <source>
        <dbReference type="Proteomes" id="UP000538147"/>
    </source>
</evidence>
<dbReference type="SUPFAM" id="SSF109998">
    <property type="entry name" value="Triger factor/SurA peptide-binding domain-like"/>
    <property type="match status" value="1"/>
</dbReference>